<dbReference type="PANTHER" id="PTHR33371:SF16">
    <property type="entry name" value="MCE-FAMILY PROTEIN MCE3F"/>
    <property type="match status" value="1"/>
</dbReference>
<dbReference type="Pfam" id="PF02470">
    <property type="entry name" value="MlaD"/>
    <property type="match status" value="1"/>
</dbReference>
<evidence type="ECO:0000313" key="5">
    <source>
        <dbReference type="Proteomes" id="UP001596504"/>
    </source>
</evidence>
<feature type="compositionally biased region" description="Polar residues" evidence="1">
    <location>
        <begin position="354"/>
        <end position="369"/>
    </location>
</feature>
<dbReference type="Pfam" id="PF11887">
    <property type="entry name" value="Mce4_CUP1"/>
    <property type="match status" value="1"/>
</dbReference>
<feature type="region of interest" description="Disordered" evidence="1">
    <location>
        <begin position="325"/>
        <end position="369"/>
    </location>
</feature>
<gene>
    <name evidence="4" type="ORF">ACFQRI_09695</name>
</gene>
<dbReference type="Proteomes" id="UP001596504">
    <property type="component" value="Unassembled WGS sequence"/>
</dbReference>
<feature type="compositionally biased region" description="Basic and acidic residues" evidence="1">
    <location>
        <begin position="325"/>
        <end position="334"/>
    </location>
</feature>
<sequence length="369" mass="39341">MLTRRVRLQIMGFILIALVGVSYAGFRYAGLDRLFGNRGYEVTLELANTGGVFENAEVTYRGVPVGRVGEIQLTDDGVSVPLDIEENAPKIPSDVEAAVSLRSAVGEQYVDLRPKSDGGPYLEGGSVIEREQASTPLPVQDLMTNLDRFANSVPEDSLRTVVTELGTAFRGNGGHLQTILDTSREFTQQAQDHLPQTVQLLESGKTVLETQNDQGSSIESFSEDLNLLSQSLKSSDGDLRKVIQRAPPAAHQVSALLAENENLGPLVANLTTTSKLLSANVDGIEQLFVSYPAQVAASNSVVPGDGTAHFGLVLNVMDPLPCTKGYEDTQKREGTATAPVPLNTNAHCAEPPGSDTSVRGAQNAPESGQ</sequence>
<evidence type="ECO:0000313" key="4">
    <source>
        <dbReference type="EMBL" id="MFC7341683.1"/>
    </source>
</evidence>
<dbReference type="EMBL" id="JBHTCJ010000004">
    <property type="protein sequence ID" value="MFC7341683.1"/>
    <property type="molecule type" value="Genomic_DNA"/>
</dbReference>
<dbReference type="RefSeq" id="WP_380666806.1">
    <property type="nucleotide sequence ID" value="NZ_JBHTCJ010000004.1"/>
</dbReference>
<evidence type="ECO:0000259" key="2">
    <source>
        <dbReference type="Pfam" id="PF02470"/>
    </source>
</evidence>
<keyword evidence="5" id="KW-1185">Reference proteome</keyword>
<dbReference type="InterPro" id="IPR005693">
    <property type="entry name" value="Mce"/>
</dbReference>
<dbReference type="PANTHER" id="PTHR33371">
    <property type="entry name" value="INTERMEMBRANE PHOSPHOLIPID TRANSPORT SYSTEM BINDING PROTEIN MLAD-RELATED"/>
    <property type="match status" value="1"/>
</dbReference>
<proteinExistence type="predicted"/>
<dbReference type="InterPro" id="IPR024516">
    <property type="entry name" value="Mce_C"/>
</dbReference>
<dbReference type="NCBIfam" id="TIGR00996">
    <property type="entry name" value="Mtu_fam_mce"/>
    <property type="match status" value="1"/>
</dbReference>
<evidence type="ECO:0000256" key="1">
    <source>
        <dbReference type="SAM" id="MobiDB-lite"/>
    </source>
</evidence>
<dbReference type="InterPro" id="IPR052336">
    <property type="entry name" value="MlaD_Phospholipid_Transporter"/>
</dbReference>
<protein>
    <submittedName>
        <fullName evidence="4">MCE family protein</fullName>
    </submittedName>
</protein>
<comment type="caution">
    <text evidence="4">The sequence shown here is derived from an EMBL/GenBank/DDBJ whole genome shotgun (WGS) entry which is preliminary data.</text>
</comment>
<accession>A0ABW2LK03</accession>
<evidence type="ECO:0000259" key="3">
    <source>
        <dbReference type="Pfam" id="PF11887"/>
    </source>
</evidence>
<reference evidence="5" key="1">
    <citation type="journal article" date="2019" name="Int. J. Syst. Evol. Microbiol.">
        <title>The Global Catalogue of Microorganisms (GCM) 10K type strain sequencing project: providing services to taxonomists for standard genome sequencing and annotation.</title>
        <authorList>
            <consortium name="The Broad Institute Genomics Platform"/>
            <consortium name="The Broad Institute Genome Sequencing Center for Infectious Disease"/>
            <person name="Wu L."/>
            <person name="Ma J."/>
        </authorList>
    </citation>
    <scope>NUCLEOTIDE SEQUENCE [LARGE SCALE GENOMIC DNA]</scope>
    <source>
        <strain evidence="5">WLHS5</strain>
    </source>
</reference>
<feature type="domain" description="Mce/MlaD" evidence="2">
    <location>
        <begin position="38"/>
        <end position="114"/>
    </location>
</feature>
<dbReference type="InterPro" id="IPR003399">
    <property type="entry name" value="Mce/MlaD"/>
</dbReference>
<name>A0ABW2LK03_9PSEU</name>
<organism evidence="4 5">
    <name type="scientific">Saccharopolyspora griseoalba</name>
    <dbReference type="NCBI Taxonomy" id="1431848"/>
    <lineage>
        <taxon>Bacteria</taxon>
        <taxon>Bacillati</taxon>
        <taxon>Actinomycetota</taxon>
        <taxon>Actinomycetes</taxon>
        <taxon>Pseudonocardiales</taxon>
        <taxon>Pseudonocardiaceae</taxon>
        <taxon>Saccharopolyspora</taxon>
    </lineage>
</organism>
<feature type="domain" description="Mammalian cell entry C-terminal" evidence="3">
    <location>
        <begin position="122"/>
        <end position="306"/>
    </location>
</feature>